<comment type="subcellular location">
    <subcellularLocation>
        <location evidence="1">Cell membrane</location>
        <topology evidence="1">Multi-pass membrane protein</topology>
    </subcellularLocation>
</comment>
<evidence type="ECO:0000256" key="5">
    <source>
        <dbReference type="ARBA" id="ARBA00023136"/>
    </source>
</evidence>
<evidence type="ECO:0000256" key="3">
    <source>
        <dbReference type="ARBA" id="ARBA00022692"/>
    </source>
</evidence>
<dbReference type="EMBL" id="DWUP01000013">
    <property type="protein sequence ID" value="HJD52248.1"/>
    <property type="molecule type" value="Genomic_DNA"/>
</dbReference>
<dbReference type="Proteomes" id="UP000787625">
    <property type="component" value="Unassembled WGS sequence"/>
</dbReference>
<dbReference type="PANTHER" id="PTHR47371:SF3">
    <property type="entry name" value="PHOSPHOGLYCEROL TRANSFERASE I"/>
    <property type="match status" value="1"/>
</dbReference>
<feature type="domain" description="Sulfatase N-terminal" evidence="6">
    <location>
        <begin position="41"/>
        <end position="305"/>
    </location>
</feature>
<keyword evidence="5" id="KW-0472">Membrane</keyword>
<evidence type="ECO:0000259" key="6">
    <source>
        <dbReference type="Pfam" id="PF00884"/>
    </source>
</evidence>
<evidence type="ECO:0000256" key="1">
    <source>
        <dbReference type="ARBA" id="ARBA00004651"/>
    </source>
</evidence>
<dbReference type="AlphaFoldDB" id="A0A9D2UH63"/>
<dbReference type="SUPFAM" id="SSF53649">
    <property type="entry name" value="Alkaline phosphatase-like"/>
    <property type="match status" value="1"/>
</dbReference>
<protein>
    <submittedName>
        <fullName evidence="7">LTA synthase family protein</fullName>
    </submittedName>
</protein>
<keyword evidence="4" id="KW-1133">Transmembrane helix</keyword>
<keyword evidence="2" id="KW-1003">Cell membrane</keyword>
<sequence>DAVAVADPAEALAYASSCFGRTVQDKSWATFVDSAEVVRRKNVVLILLESCNVQLLEWEDRTPNLNALARKSVFFPGTFSAGIHTMNGIMASMFGFPAELSVHPFRNLRRYTGLPSELRRNGYRTMYFTTHDDQFDNIGGFVLNSDIELLFAERDYPMSEVRSNLGVPDDYMFRFAVDKISSLTEGDGKPFFAMLLTASNHQPYIIPEYFSPKDGTVKEQIVEYSDWALGQFFAEAVRQPWYANTIFVLVGDHGSPEAHNLYDVSLPYHQVPLIFYEPGLEHQARVVTSPAAQTDIWPTVMGRLGLAYRDESFGFDLYKHRREMVCFSSDDSYSCVDSVHYYVNRLDGRVSIYNYAAESPEDSIDFYRDKAARMDEFARNVIQAAYELTMGKELF</sequence>
<feature type="non-terminal residue" evidence="7">
    <location>
        <position position="1"/>
    </location>
</feature>
<dbReference type="InterPro" id="IPR050448">
    <property type="entry name" value="OpgB/LTA_synthase_biosynth"/>
</dbReference>
<dbReference type="Gene3D" id="3.40.720.10">
    <property type="entry name" value="Alkaline Phosphatase, subunit A"/>
    <property type="match status" value="1"/>
</dbReference>
<keyword evidence="3" id="KW-0812">Transmembrane</keyword>
<dbReference type="GO" id="GO:0005886">
    <property type="term" value="C:plasma membrane"/>
    <property type="evidence" value="ECO:0007669"/>
    <property type="project" value="UniProtKB-SubCell"/>
</dbReference>
<gene>
    <name evidence="7" type="ORF">IAA93_00750</name>
</gene>
<evidence type="ECO:0000256" key="4">
    <source>
        <dbReference type="ARBA" id="ARBA00022989"/>
    </source>
</evidence>
<evidence type="ECO:0000256" key="2">
    <source>
        <dbReference type="ARBA" id="ARBA00022475"/>
    </source>
</evidence>
<organism evidence="7 8">
    <name type="scientific">Candidatus Avibacteroides avistercoris</name>
    <dbReference type="NCBI Taxonomy" id="2840690"/>
    <lineage>
        <taxon>Bacteria</taxon>
        <taxon>Pseudomonadati</taxon>
        <taxon>Bacteroidota</taxon>
        <taxon>Bacteroidia</taxon>
        <taxon>Bacteroidales</taxon>
        <taxon>Bacteroidaceae</taxon>
        <taxon>Bacteroidaceae incertae sedis</taxon>
        <taxon>Candidatus Avibacteroides</taxon>
    </lineage>
</organism>
<dbReference type="Pfam" id="PF00884">
    <property type="entry name" value="Sulfatase"/>
    <property type="match status" value="1"/>
</dbReference>
<accession>A0A9D2UH63</accession>
<name>A0A9D2UH63_9BACT</name>
<comment type="caution">
    <text evidence="7">The sequence shown here is derived from an EMBL/GenBank/DDBJ whole genome shotgun (WGS) entry which is preliminary data.</text>
</comment>
<dbReference type="InterPro" id="IPR017850">
    <property type="entry name" value="Alkaline_phosphatase_core_sf"/>
</dbReference>
<evidence type="ECO:0000313" key="7">
    <source>
        <dbReference type="EMBL" id="HJD52248.1"/>
    </source>
</evidence>
<dbReference type="InterPro" id="IPR000917">
    <property type="entry name" value="Sulfatase_N"/>
</dbReference>
<proteinExistence type="predicted"/>
<dbReference type="CDD" id="cd16015">
    <property type="entry name" value="LTA_synthase"/>
    <property type="match status" value="1"/>
</dbReference>
<reference evidence="7" key="2">
    <citation type="submission" date="2021-04" db="EMBL/GenBank/DDBJ databases">
        <authorList>
            <person name="Gilroy R."/>
        </authorList>
    </citation>
    <scope>NUCLEOTIDE SEQUENCE</scope>
    <source>
        <strain evidence="7">MalCec1-1739</strain>
    </source>
</reference>
<dbReference type="PANTHER" id="PTHR47371">
    <property type="entry name" value="LIPOTEICHOIC ACID SYNTHASE"/>
    <property type="match status" value="1"/>
</dbReference>
<evidence type="ECO:0000313" key="8">
    <source>
        <dbReference type="Proteomes" id="UP000787625"/>
    </source>
</evidence>
<reference evidence="7" key="1">
    <citation type="journal article" date="2021" name="PeerJ">
        <title>Extensive microbial diversity within the chicken gut microbiome revealed by metagenomics and culture.</title>
        <authorList>
            <person name="Gilroy R."/>
            <person name="Ravi A."/>
            <person name="Getino M."/>
            <person name="Pursley I."/>
            <person name="Horton D.L."/>
            <person name="Alikhan N.F."/>
            <person name="Baker D."/>
            <person name="Gharbi K."/>
            <person name="Hall N."/>
            <person name="Watson M."/>
            <person name="Adriaenssens E.M."/>
            <person name="Foster-Nyarko E."/>
            <person name="Jarju S."/>
            <person name="Secka A."/>
            <person name="Antonio M."/>
            <person name="Oren A."/>
            <person name="Chaudhuri R.R."/>
            <person name="La Ragione R."/>
            <person name="Hildebrand F."/>
            <person name="Pallen M.J."/>
        </authorList>
    </citation>
    <scope>NUCLEOTIDE SEQUENCE</scope>
    <source>
        <strain evidence="7">MalCec1-1739</strain>
    </source>
</reference>